<dbReference type="AlphaFoldDB" id="A0AAV4UNH7"/>
<reference evidence="2 3" key="1">
    <citation type="submission" date="2021-06" db="EMBL/GenBank/DDBJ databases">
        <title>Caerostris darwini draft genome.</title>
        <authorList>
            <person name="Kono N."/>
            <person name="Arakawa K."/>
        </authorList>
    </citation>
    <scope>NUCLEOTIDE SEQUENCE [LARGE SCALE GENOMIC DNA]</scope>
</reference>
<evidence type="ECO:0000313" key="3">
    <source>
        <dbReference type="Proteomes" id="UP001054837"/>
    </source>
</evidence>
<proteinExistence type="predicted"/>
<accession>A0AAV4UNH7</accession>
<name>A0AAV4UNH7_9ARAC</name>
<dbReference type="EMBL" id="BPLQ01011645">
    <property type="protein sequence ID" value="GIY59353.1"/>
    <property type="molecule type" value="Genomic_DNA"/>
</dbReference>
<evidence type="ECO:0000256" key="1">
    <source>
        <dbReference type="SAM" id="MobiDB-lite"/>
    </source>
</evidence>
<organism evidence="2 3">
    <name type="scientific">Caerostris darwini</name>
    <dbReference type="NCBI Taxonomy" id="1538125"/>
    <lineage>
        <taxon>Eukaryota</taxon>
        <taxon>Metazoa</taxon>
        <taxon>Ecdysozoa</taxon>
        <taxon>Arthropoda</taxon>
        <taxon>Chelicerata</taxon>
        <taxon>Arachnida</taxon>
        <taxon>Araneae</taxon>
        <taxon>Araneomorphae</taxon>
        <taxon>Entelegynae</taxon>
        <taxon>Araneoidea</taxon>
        <taxon>Araneidae</taxon>
        <taxon>Caerostris</taxon>
    </lineage>
</organism>
<keyword evidence="3" id="KW-1185">Reference proteome</keyword>
<protein>
    <submittedName>
        <fullName evidence="2">Uncharacterized protein</fullName>
    </submittedName>
</protein>
<dbReference type="Proteomes" id="UP001054837">
    <property type="component" value="Unassembled WGS sequence"/>
</dbReference>
<evidence type="ECO:0000313" key="2">
    <source>
        <dbReference type="EMBL" id="GIY59353.1"/>
    </source>
</evidence>
<comment type="caution">
    <text evidence="2">The sequence shown here is derived from an EMBL/GenBank/DDBJ whole genome shotgun (WGS) entry which is preliminary data.</text>
</comment>
<feature type="region of interest" description="Disordered" evidence="1">
    <location>
        <begin position="76"/>
        <end position="105"/>
    </location>
</feature>
<sequence>MGINVFCFRKSLRKVFLMHLDAVAHDRRVFIFQKPSFPTATSRAACPCSLQGCLFASLGPVPVVLQMSLKCRPALMGQRKRGGQPSASQPGVSFDGGKSSFWAET</sequence>
<gene>
    <name evidence="2" type="ORF">CDAR_514381</name>
</gene>